<dbReference type="SMART" id="SM00564">
    <property type="entry name" value="PQQ"/>
    <property type="match status" value="2"/>
</dbReference>
<evidence type="ECO:0000256" key="3">
    <source>
        <dbReference type="ARBA" id="ARBA00023002"/>
    </source>
</evidence>
<reference evidence="6 7" key="1">
    <citation type="submission" date="2019-10" db="EMBL/GenBank/DDBJ databases">
        <authorList>
            <person name="Nie G."/>
            <person name="Ming H."/>
            <person name="Yi B."/>
        </authorList>
    </citation>
    <scope>NUCLEOTIDE SEQUENCE [LARGE SCALE GENOMIC DNA]</scope>
    <source>
        <strain evidence="6 7">CFH 90414</strain>
    </source>
</reference>
<comment type="similarity">
    <text evidence="2">Belongs to the bacterial PQQ dehydrogenase family.</text>
</comment>
<evidence type="ECO:0000256" key="4">
    <source>
        <dbReference type="SAM" id="MobiDB-lite"/>
    </source>
</evidence>
<proteinExistence type="inferred from homology"/>
<comment type="cofactor">
    <cofactor evidence="1">
        <name>pyrroloquinoline quinone</name>
        <dbReference type="ChEBI" id="CHEBI:58442"/>
    </cofactor>
</comment>
<evidence type="ECO:0000256" key="1">
    <source>
        <dbReference type="ARBA" id="ARBA00001931"/>
    </source>
</evidence>
<feature type="domain" description="Pyrrolo-quinoline quinone repeat" evidence="5">
    <location>
        <begin position="130"/>
        <end position="224"/>
    </location>
</feature>
<keyword evidence="7" id="KW-1185">Reference proteome</keyword>
<dbReference type="GO" id="GO:0016491">
    <property type="term" value="F:oxidoreductase activity"/>
    <property type="evidence" value="ECO:0007669"/>
    <property type="project" value="UniProtKB-KW"/>
</dbReference>
<feature type="compositionally biased region" description="Low complexity" evidence="4">
    <location>
        <begin position="295"/>
        <end position="321"/>
    </location>
</feature>
<dbReference type="PANTHER" id="PTHR32303">
    <property type="entry name" value="QUINOPROTEIN ALCOHOL DEHYDROGENASE (CYTOCHROME C)"/>
    <property type="match status" value="1"/>
</dbReference>
<gene>
    <name evidence="6" type="ORF">GE115_12390</name>
</gene>
<accession>A0A6I2FDB2</accession>
<comment type="caution">
    <text evidence="6">The sequence shown here is derived from an EMBL/GenBank/DDBJ whole genome shotgun (WGS) entry which is preliminary data.</text>
</comment>
<dbReference type="InterPro" id="IPR011047">
    <property type="entry name" value="Quinoprotein_ADH-like_sf"/>
</dbReference>
<name>A0A6I2FDB2_9MICO</name>
<evidence type="ECO:0000259" key="5">
    <source>
        <dbReference type="Pfam" id="PF01011"/>
    </source>
</evidence>
<feature type="region of interest" description="Disordered" evidence="4">
    <location>
        <begin position="1"/>
        <end position="20"/>
    </location>
</feature>
<evidence type="ECO:0000313" key="7">
    <source>
        <dbReference type="Proteomes" id="UP000431080"/>
    </source>
</evidence>
<feature type="region of interest" description="Disordered" evidence="4">
    <location>
        <begin position="253"/>
        <end position="360"/>
    </location>
</feature>
<protein>
    <submittedName>
        <fullName evidence="6">PQQ-binding-like beta-propeller repeat protein</fullName>
    </submittedName>
</protein>
<dbReference type="Proteomes" id="UP000431080">
    <property type="component" value="Unassembled WGS sequence"/>
</dbReference>
<dbReference type="SUPFAM" id="SSF50998">
    <property type="entry name" value="Quinoprotein alcohol dehydrogenase-like"/>
    <property type="match status" value="1"/>
</dbReference>
<dbReference type="Pfam" id="PF01011">
    <property type="entry name" value="PQQ"/>
    <property type="match status" value="1"/>
</dbReference>
<dbReference type="InterPro" id="IPR018391">
    <property type="entry name" value="PQQ_b-propeller_rpt"/>
</dbReference>
<dbReference type="AlphaFoldDB" id="A0A6I2FDB2"/>
<feature type="compositionally biased region" description="Polar residues" evidence="4">
    <location>
        <begin position="272"/>
        <end position="284"/>
    </location>
</feature>
<keyword evidence="3" id="KW-0560">Oxidoreductase</keyword>
<organism evidence="6 7">
    <name type="scientific">Agromyces agglutinans</name>
    <dbReference type="NCBI Taxonomy" id="2662258"/>
    <lineage>
        <taxon>Bacteria</taxon>
        <taxon>Bacillati</taxon>
        <taxon>Actinomycetota</taxon>
        <taxon>Actinomycetes</taxon>
        <taxon>Micrococcales</taxon>
        <taxon>Microbacteriaceae</taxon>
        <taxon>Agromyces</taxon>
    </lineage>
</organism>
<evidence type="ECO:0000256" key="2">
    <source>
        <dbReference type="ARBA" id="ARBA00008156"/>
    </source>
</evidence>
<dbReference type="InterPro" id="IPR002372">
    <property type="entry name" value="PQQ_rpt_dom"/>
</dbReference>
<feature type="compositionally biased region" description="Low complexity" evidence="4">
    <location>
        <begin position="330"/>
        <end position="340"/>
    </location>
</feature>
<feature type="compositionally biased region" description="Low complexity" evidence="4">
    <location>
        <begin position="256"/>
        <end position="271"/>
    </location>
</feature>
<evidence type="ECO:0000313" key="6">
    <source>
        <dbReference type="EMBL" id="MRG60660.1"/>
    </source>
</evidence>
<dbReference type="Gene3D" id="2.140.10.10">
    <property type="entry name" value="Quinoprotein alcohol dehydrogenase-like superfamily"/>
    <property type="match status" value="1"/>
</dbReference>
<sequence length="360" mass="37383">MVPTVRMLGRRRDRRQSVSHWAETVPARRCRAPPGGCGCTTRWAARLSAPHRGVSVRAPGGRESIRRRINDDRGVIGMRTRLTTRLGVAGIGALLVLSVTASPAYGQVGSAEPVPPAGLTGLEPTGADMPTVGGNLGNQHYSGLTQITKENLPELAPVWRTHVSAVAPASDDTGQQTTPIVVDGVIYLDTPSGGVIAVDGASGAPIWKWENDVYGLSGTRRGVSAGDGRIFTLAGDNHVVALDAATGEEVWAVQPAGPRARTSGASARSRPCTSTASCTRTPPTATAGPWSRSMRPTAPTSGTSSAGPSAASSSRASTASRSTRRRRGGRCCPTAPTAPRRAVRRRGCTAPWTPSSACTT</sequence>
<dbReference type="EMBL" id="WJIF01000007">
    <property type="protein sequence ID" value="MRG60660.1"/>
    <property type="molecule type" value="Genomic_DNA"/>
</dbReference>